<reference evidence="1" key="1">
    <citation type="submission" date="2018-02" db="EMBL/GenBank/DDBJ databases">
        <title>Rhizophora mucronata_Transcriptome.</title>
        <authorList>
            <person name="Meera S.P."/>
            <person name="Sreeshan A."/>
            <person name="Augustine A."/>
        </authorList>
    </citation>
    <scope>NUCLEOTIDE SEQUENCE</scope>
    <source>
        <tissue evidence="1">Leaf</tissue>
    </source>
</reference>
<protein>
    <submittedName>
        <fullName evidence="1">Uncharacterized protein</fullName>
    </submittedName>
</protein>
<accession>A0A2P2PEX7</accession>
<evidence type="ECO:0000313" key="1">
    <source>
        <dbReference type="EMBL" id="MBX53219.1"/>
    </source>
</evidence>
<name>A0A2P2PEX7_RHIMU</name>
<dbReference type="AlphaFoldDB" id="A0A2P2PEX7"/>
<dbReference type="EMBL" id="GGEC01072735">
    <property type="protein sequence ID" value="MBX53219.1"/>
    <property type="molecule type" value="Transcribed_RNA"/>
</dbReference>
<proteinExistence type="predicted"/>
<sequence>MGITMIGLGSFLNLFS</sequence>
<organism evidence="1">
    <name type="scientific">Rhizophora mucronata</name>
    <name type="common">Asiatic mangrove</name>
    <dbReference type="NCBI Taxonomy" id="61149"/>
    <lineage>
        <taxon>Eukaryota</taxon>
        <taxon>Viridiplantae</taxon>
        <taxon>Streptophyta</taxon>
        <taxon>Embryophyta</taxon>
        <taxon>Tracheophyta</taxon>
        <taxon>Spermatophyta</taxon>
        <taxon>Magnoliopsida</taxon>
        <taxon>eudicotyledons</taxon>
        <taxon>Gunneridae</taxon>
        <taxon>Pentapetalae</taxon>
        <taxon>rosids</taxon>
        <taxon>fabids</taxon>
        <taxon>Malpighiales</taxon>
        <taxon>Rhizophoraceae</taxon>
        <taxon>Rhizophora</taxon>
    </lineage>
</organism>